<feature type="non-terminal residue" evidence="2">
    <location>
        <position position="350"/>
    </location>
</feature>
<dbReference type="AlphaFoldDB" id="A0A9P6LRE4"/>
<dbReference type="EMBL" id="JAAAHW010011138">
    <property type="protein sequence ID" value="KAF9920937.1"/>
    <property type="molecule type" value="Genomic_DNA"/>
</dbReference>
<evidence type="ECO:0000313" key="3">
    <source>
        <dbReference type="Proteomes" id="UP000749646"/>
    </source>
</evidence>
<accession>A0A9P6LRE4</accession>
<keyword evidence="3" id="KW-1185">Reference proteome</keyword>
<evidence type="ECO:0000313" key="2">
    <source>
        <dbReference type="EMBL" id="KAF9920937.1"/>
    </source>
</evidence>
<sequence length="350" mass="38316">MAERLYSPPEIDIVSMIHWARNDGHFAEFLIEIILYEIATWTHDSDDLVPIDLFLASVHFSRAFMTAHGHDIDPTPRSGFGSKSEAEARVRAKYGIDTDSSTPGATTTGTGIGTSISDIIPYDLCIATAPYTLSTVDMGKYLEDKWRARRLFTREIRVLGCDCKLPRLSNQDHEHFRRQYAKIRPDFQDRFAAIIHHCRANVWAYLGSGGKSVKTHGLWRVEKLTSQYNLNLSNERRHASNTTPTTTTARGVDGIDHSSHNNNNNNNNGNNKSSQTSSSSSILPLTPASSPPLSKNGDVASVSTETSTTTAAAAAAAADADPTATVGEKSKSALKKAKRKAKKNVEPTQT</sequence>
<organism evidence="2 3">
    <name type="scientific">Modicella reniformis</name>
    <dbReference type="NCBI Taxonomy" id="1440133"/>
    <lineage>
        <taxon>Eukaryota</taxon>
        <taxon>Fungi</taxon>
        <taxon>Fungi incertae sedis</taxon>
        <taxon>Mucoromycota</taxon>
        <taxon>Mortierellomycotina</taxon>
        <taxon>Mortierellomycetes</taxon>
        <taxon>Mortierellales</taxon>
        <taxon>Mortierellaceae</taxon>
        <taxon>Modicella</taxon>
    </lineage>
</organism>
<feature type="region of interest" description="Disordered" evidence="1">
    <location>
        <begin position="232"/>
        <end position="350"/>
    </location>
</feature>
<dbReference type="Proteomes" id="UP000749646">
    <property type="component" value="Unassembled WGS sequence"/>
</dbReference>
<name>A0A9P6LRE4_9FUNG</name>
<feature type="compositionally biased region" description="Low complexity" evidence="1">
    <location>
        <begin position="260"/>
        <end position="326"/>
    </location>
</feature>
<feature type="compositionally biased region" description="Basic residues" evidence="1">
    <location>
        <begin position="332"/>
        <end position="342"/>
    </location>
</feature>
<evidence type="ECO:0000256" key="1">
    <source>
        <dbReference type="SAM" id="MobiDB-lite"/>
    </source>
</evidence>
<gene>
    <name evidence="2" type="ORF">BGZ65_010806</name>
</gene>
<comment type="caution">
    <text evidence="2">The sequence shown here is derived from an EMBL/GenBank/DDBJ whole genome shotgun (WGS) entry which is preliminary data.</text>
</comment>
<proteinExistence type="predicted"/>
<dbReference type="OrthoDB" id="2449244at2759"/>
<protein>
    <submittedName>
        <fullName evidence="2">Uncharacterized protein</fullName>
    </submittedName>
</protein>
<reference evidence="2" key="1">
    <citation type="journal article" date="2020" name="Fungal Divers.">
        <title>Resolving the Mortierellaceae phylogeny through synthesis of multi-gene phylogenetics and phylogenomics.</title>
        <authorList>
            <person name="Vandepol N."/>
            <person name="Liber J."/>
            <person name="Desiro A."/>
            <person name="Na H."/>
            <person name="Kennedy M."/>
            <person name="Barry K."/>
            <person name="Grigoriev I.V."/>
            <person name="Miller A.N."/>
            <person name="O'Donnell K."/>
            <person name="Stajich J.E."/>
            <person name="Bonito G."/>
        </authorList>
    </citation>
    <scope>NUCLEOTIDE SEQUENCE</scope>
    <source>
        <strain evidence="2">MES-2147</strain>
    </source>
</reference>